<proteinExistence type="inferred from homology"/>
<dbReference type="Proteomes" id="UP001432322">
    <property type="component" value="Unassembled WGS sequence"/>
</dbReference>
<evidence type="ECO:0000256" key="5">
    <source>
        <dbReference type="ARBA" id="ARBA00023136"/>
    </source>
</evidence>
<feature type="transmembrane region" description="Helical" evidence="6">
    <location>
        <begin position="81"/>
        <end position="99"/>
    </location>
</feature>
<evidence type="ECO:0000256" key="2">
    <source>
        <dbReference type="ARBA" id="ARBA00009166"/>
    </source>
</evidence>
<keyword evidence="8" id="KW-1185">Reference proteome</keyword>
<dbReference type="PANTHER" id="PTHR22945">
    <property type="entry name" value="SERPENTINE RECEPTOR, CLASS D DELTA"/>
    <property type="match status" value="1"/>
</dbReference>
<gene>
    <name evidence="7" type="ORF">PFISCL1PPCAC_2777</name>
</gene>
<dbReference type="InterPro" id="IPR050920">
    <property type="entry name" value="Nematode_rcpt-like_delta"/>
</dbReference>
<comment type="caution">
    <text evidence="7">The sequence shown here is derived from an EMBL/GenBank/DDBJ whole genome shotgun (WGS) entry which is preliminary data.</text>
</comment>
<reference evidence="7" key="1">
    <citation type="submission" date="2023-10" db="EMBL/GenBank/DDBJ databases">
        <title>Genome assembly of Pristionchus species.</title>
        <authorList>
            <person name="Yoshida K."/>
            <person name="Sommer R.J."/>
        </authorList>
    </citation>
    <scope>NUCLEOTIDE SEQUENCE</scope>
    <source>
        <strain evidence="7">RS5133</strain>
    </source>
</reference>
<evidence type="ECO:0000256" key="4">
    <source>
        <dbReference type="ARBA" id="ARBA00022989"/>
    </source>
</evidence>
<dbReference type="EMBL" id="BTSY01000001">
    <property type="protein sequence ID" value="GMT11480.1"/>
    <property type="molecule type" value="Genomic_DNA"/>
</dbReference>
<evidence type="ECO:0008006" key="9">
    <source>
        <dbReference type="Google" id="ProtNLM"/>
    </source>
</evidence>
<dbReference type="InterPro" id="IPR019421">
    <property type="entry name" value="7TM_GPCR_serpentine_rcpt_Srd"/>
</dbReference>
<feature type="transmembrane region" description="Helical" evidence="6">
    <location>
        <begin position="45"/>
        <end position="69"/>
    </location>
</feature>
<evidence type="ECO:0000313" key="7">
    <source>
        <dbReference type="EMBL" id="GMT11480.1"/>
    </source>
</evidence>
<name>A0AAV5UW34_9BILA</name>
<keyword evidence="3 6" id="KW-0812">Transmembrane</keyword>
<organism evidence="7 8">
    <name type="scientific">Pristionchus fissidentatus</name>
    <dbReference type="NCBI Taxonomy" id="1538716"/>
    <lineage>
        <taxon>Eukaryota</taxon>
        <taxon>Metazoa</taxon>
        <taxon>Ecdysozoa</taxon>
        <taxon>Nematoda</taxon>
        <taxon>Chromadorea</taxon>
        <taxon>Rhabditida</taxon>
        <taxon>Rhabditina</taxon>
        <taxon>Diplogasteromorpha</taxon>
        <taxon>Diplogasteroidea</taxon>
        <taxon>Neodiplogasteridae</taxon>
        <taxon>Pristionchus</taxon>
    </lineage>
</organism>
<feature type="non-terminal residue" evidence="7">
    <location>
        <position position="1"/>
    </location>
</feature>
<evidence type="ECO:0000256" key="6">
    <source>
        <dbReference type="SAM" id="Phobius"/>
    </source>
</evidence>
<comment type="subcellular location">
    <subcellularLocation>
        <location evidence="1">Membrane</location>
        <topology evidence="1">Multi-pass membrane protein</topology>
    </subcellularLocation>
</comment>
<evidence type="ECO:0000256" key="1">
    <source>
        <dbReference type="ARBA" id="ARBA00004141"/>
    </source>
</evidence>
<accession>A0AAV5UW34</accession>
<dbReference type="AlphaFoldDB" id="A0AAV5UW34"/>
<dbReference type="GO" id="GO:0016020">
    <property type="term" value="C:membrane"/>
    <property type="evidence" value="ECO:0007669"/>
    <property type="project" value="UniProtKB-SubCell"/>
</dbReference>
<sequence>FLFKVMPTLWILVFLLRRAVLLLLDSQISKLSEKAKRMQKALVQTVTVHAALSSLILYPSAIFFYGQIASIHDVNFLDSCFFFIQLHCTIAPLVTIYYVPHYRR</sequence>
<dbReference type="PANTHER" id="PTHR22945:SF40">
    <property type="entry name" value="SERPENTINE RECEPTOR, CLASS D (DELTA)-RELATED"/>
    <property type="match status" value="1"/>
</dbReference>
<keyword evidence="4 6" id="KW-1133">Transmembrane helix</keyword>
<feature type="transmembrane region" description="Helical" evidence="6">
    <location>
        <begin position="6"/>
        <end position="24"/>
    </location>
</feature>
<evidence type="ECO:0000256" key="3">
    <source>
        <dbReference type="ARBA" id="ARBA00022692"/>
    </source>
</evidence>
<protein>
    <recommendedName>
        <fullName evidence="9">G protein-coupled receptor</fullName>
    </recommendedName>
</protein>
<comment type="similarity">
    <text evidence="2">Belongs to the nematode receptor-like protein srd family.</text>
</comment>
<keyword evidence="5 6" id="KW-0472">Membrane</keyword>
<dbReference type="Pfam" id="PF10317">
    <property type="entry name" value="7TM_GPCR_Srd"/>
    <property type="match status" value="1"/>
</dbReference>
<evidence type="ECO:0000313" key="8">
    <source>
        <dbReference type="Proteomes" id="UP001432322"/>
    </source>
</evidence>